<dbReference type="EC" id="1.-.-.-" evidence="1"/>
<comment type="caution">
    <text evidence="1">The sequence shown here is derived from an EMBL/GenBank/DDBJ whole genome shotgun (WGS) entry which is preliminary data.</text>
</comment>
<dbReference type="EMBL" id="JBHULC010000009">
    <property type="protein sequence ID" value="MFD2521223.1"/>
    <property type="molecule type" value="Genomic_DNA"/>
</dbReference>
<dbReference type="RefSeq" id="WP_340237254.1">
    <property type="nucleotide sequence ID" value="NZ_JBBEWC010000007.1"/>
</dbReference>
<evidence type="ECO:0000313" key="1">
    <source>
        <dbReference type="EMBL" id="MFD2521223.1"/>
    </source>
</evidence>
<protein>
    <submittedName>
        <fullName evidence="1">Gluconate 2-dehydrogenase subunit 3 family protein</fullName>
        <ecNumber evidence="1">1.-.-.-</ecNumber>
    </submittedName>
</protein>
<dbReference type="Proteomes" id="UP001597510">
    <property type="component" value="Unassembled WGS sequence"/>
</dbReference>
<evidence type="ECO:0000313" key="2">
    <source>
        <dbReference type="Proteomes" id="UP001597510"/>
    </source>
</evidence>
<sequence length="174" mass="19289">MNRRIAIRDLTIALGGLVSIPAWASNGWNANSLKTSYGFFETSEQQMLELIVGTIIPESDTKGAKSLGVPAFLEKMLQDCYEKPVAENVKNGLASTDAIAQKQFGKSFANCETAQKHQILLGFEKSDNTQLKDFYSLVKNLTILGYTTSEYVQTEFLNYNMAPGHYYGCVPVKK</sequence>
<dbReference type="InterPro" id="IPR027056">
    <property type="entry name" value="Gluconate_2DH_su3"/>
</dbReference>
<accession>A0ABW5J807</accession>
<proteinExistence type="predicted"/>
<gene>
    <name evidence="1" type="ORF">ACFSR2_10030</name>
</gene>
<dbReference type="GO" id="GO:0016491">
    <property type="term" value="F:oxidoreductase activity"/>
    <property type="evidence" value="ECO:0007669"/>
    <property type="project" value="UniProtKB-KW"/>
</dbReference>
<reference evidence="2" key="1">
    <citation type="journal article" date="2019" name="Int. J. Syst. Evol. Microbiol.">
        <title>The Global Catalogue of Microorganisms (GCM) 10K type strain sequencing project: providing services to taxonomists for standard genome sequencing and annotation.</title>
        <authorList>
            <consortium name="The Broad Institute Genomics Platform"/>
            <consortium name="The Broad Institute Genome Sequencing Center for Infectious Disease"/>
            <person name="Wu L."/>
            <person name="Ma J."/>
        </authorList>
    </citation>
    <scope>NUCLEOTIDE SEQUENCE [LARGE SCALE GENOMIC DNA]</scope>
    <source>
        <strain evidence="2">KCTC 52344</strain>
    </source>
</reference>
<keyword evidence="2" id="KW-1185">Reference proteome</keyword>
<dbReference type="Pfam" id="PF13618">
    <property type="entry name" value="Gluconate_2-dh3"/>
    <property type="match status" value="1"/>
</dbReference>
<keyword evidence="1" id="KW-0560">Oxidoreductase</keyword>
<name>A0ABW5J807_9BACT</name>
<organism evidence="1 2">
    <name type="scientific">Emticicia soli</name>
    <dbReference type="NCBI Taxonomy" id="2027878"/>
    <lineage>
        <taxon>Bacteria</taxon>
        <taxon>Pseudomonadati</taxon>
        <taxon>Bacteroidota</taxon>
        <taxon>Cytophagia</taxon>
        <taxon>Cytophagales</taxon>
        <taxon>Leadbetterellaceae</taxon>
        <taxon>Emticicia</taxon>
    </lineage>
</organism>